<accession>A0ABT9UYV3</accession>
<proteinExistence type="predicted"/>
<evidence type="ECO:0008006" key="3">
    <source>
        <dbReference type="Google" id="ProtNLM"/>
    </source>
</evidence>
<organism evidence="1 2">
    <name type="scientific">Anoxybacillus andreesenii</name>
    <dbReference type="NCBI Taxonomy" id="1325932"/>
    <lineage>
        <taxon>Bacteria</taxon>
        <taxon>Bacillati</taxon>
        <taxon>Bacillota</taxon>
        <taxon>Bacilli</taxon>
        <taxon>Bacillales</taxon>
        <taxon>Anoxybacillaceae</taxon>
        <taxon>Anoxybacillus</taxon>
    </lineage>
</organism>
<protein>
    <recommendedName>
        <fullName evidence="3">NADH-flavin reductase</fullName>
    </recommendedName>
</protein>
<gene>
    <name evidence="1" type="ORF">J2S07_000181</name>
</gene>
<keyword evidence="2" id="KW-1185">Reference proteome</keyword>
<dbReference type="EMBL" id="JAUSTU010000001">
    <property type="protein sequence ID" value="MDQ0153883.1"/>
    <property type="molecule type" value="Genomic_DNA"/>
</dbReference>
<name>A0ABT9UYV3_9BACL</name>
<sequence length="191" mass="22210">MMERAVIIGVFENFGFQLCNRILETGLEVDGIHLEQGKDKSKAEERRLYIGRNANFSESEMKNFDLELLKKEGTFLFIDLCEQFRDAAKPATELEALNNIIANFRSKKGKVIFLLPISLLVNTRIEPHPWLEKVFDLLRHKEIPFKLFYFPSSSWEFEVENESSIRENEITQEYINDLIHAVMKLADATHG</sequence>
<dbReference type="Proteomes" id="UP001231362">
    <property type="component" value="Unassembled WGS sequence"/>
</dbReference>
<evidence type="ECO:0000313" key="1">
    <source>
        <dbReference type="EMBL" id="MDQ0153883.1"/>
    </source>
</evidence>
<dbReference type="RefSeq" id="WP_307148507.1">
    <property type="nucleotide sequence ID" value="NZ_JAUSTU010000001.1"/>
</dbReference>
<reference evidence="1 2" key="1">
    <citation type="submission" date="2023-07" db="EMBL/GenBank/DDBJ databases">
        <title>Genomic Encyclopedia of Type Strains, Phase IV (KMG-IV): sequencing the most valuable type-strain genomes for metagenomic binning, comparative biology and taxonomic classification.</title>
        <authorList>
            <person name="Goeker M."/>
        </authorList>
    </citation>
    <scope>NUCLEOTIDE SEQUENCE [LARGE SCALE GENOMIC DNA]</scope>
    <source>
        <strain evidence="1 2">DSM 23948</strain>
    </source>
</reference>
<comment type="caution">
    <text evidence="1">The sequence shown here is derived from an EMBL/GenBank/DDBJ whole genome shotgun (WGS) entry which is preliminary data.</text>
</comment>
<evidence type="ECO:0000313" key="2">
    <source>
        <dbReference type="Proteomes" id="UP001231362"/>
    </source>
</evidence>